<evidence type="ECO:0000313" key="4">
    <source>
        <dbReference type="EMBL" id="QJA81143.1"/>
    </source>
</evidence>
<evidence type="ECO:0000313" key="5">
    <source>
        <dbReference type="EMBL" id="QJH97969.1"/>
    </source>
</evidence>
<protein>
    <submittedName>
        <fullName evidence="5">Putative methyltransferase</fullName>
    </submittedName>
</protein>
<dbReference type="GO" id="GO:0008170">
    <property type="term" value="F:N-methyltransferase activity"/>
    <property type="evidence" value="ECO:0007669"/>
    <property type="project" value="InterPro"/>
</dbReference>
<evidence type="ECO:0000256" key="2">
    <source>
        <dbReference type="ARBA" id="ARBA00022679"/>
    </source>
</evidence>
<dbReference type="PRINTS" id="PR00508">
    <property type="entry name" value="S21N4MTFRASE"/>
</dbReference>
<dbReference type="SUPFAM" id="SSF53335">
    <property type="entry name" value="S-adenosyl-L-methionine-dependent methyltransferases"/>
    <property type="match status" value="1"/>
</dbReference>
<sequence length="351" mass="40045">MVSNLIEELDFYEQKVKEVRTKLYSAANKRHQVLSKIKVLSQEKGNNWAAYWGDSVEVMKGIPDNSIHYTIFSPPFSSLFTYSASVRDMGNSTDGQFYDHFTYLVPEMYRVTIPGRLLSFHCSDIPAMKERDGYIGLKDFPGDLLRIFEGVGFIYHSKVQIRKNELIEATRTKALSLSHKQVIKDSCRCRNGLPDWIITMLKPGLNPEPVSRGRGFEMYKGTLPEPKGAKNDNPKLNKYSQKIWQRYAASIWEDIRQGNTLNVKLAREKNDERHICPLQLDAIARCLELWTNPGDIVASWFAGIGSEGYQALKMGRKAVCVELKKSYYDLMVKNLKSAEVSKGLGFERVHG</sequence>
<dbReference type="InterPro" id="IPR029063">
    <property type="entry name" value="SAM-dependent_MTases_sf"/>
</dbReference>
<evidence type="ECO:0000259" key="3">
    <source>
        <dbReference type="Pfam" id="PF01555"/>
    </source>
</evidence>
<proteinExistence type="predicted"/>
<evidence type="ECO:0000256" key="1">
    <source>
        <dbReference type="ARBA" id="ARBA00022603"/>
    </source>
</evidence>
<dbReference type="GO" id="GO:0003677">
    <property type="term" value="F:DNA binding"/>
    <property type="evidence" value="ECO:0007669"/>
    <property type="project" value="InterPro"/>
</dbReference>
<dbReference type="AlphaFoldDB" id="A0A6M3XJJ1"/>
<gene>
    <name evidence="4" type="ORF">MM415A00577_0003</name>
    <name evidence="5" type="ORF">TM448B01140_0013</name>
</gene>
<dbReference type="InterPro" id="IPR002941">
    <property type="entry name" value="DNA_methylase_N4/N6"/>
</dbReference>
<organism evidence="5">
    <name type="scientific">viral metagenome</name>
    <dbReference type="NCBI Taxonomy" id="1070528"/>
    <lineage>
        <taxon>unclassified sequences</taxon>
        <taxon>metagenomes</taxon>
        <taxon>organismal metagenomes</taxon>
    </lineage>
</organism>
<reference evidence="5" key="1">
    <citation type="submission" date="2020-03" db="EMBL/GenBank/DDBJ databases">
        <title>The deep terrestrial virosphere.</title>
        <authorList>
            <person name="Holmfeldt K."/>
            <person name="Nilsson E."/>
            <person name="Simone D."/>
            <person name="Lopez-Fernandez M."/>
            <person name="Wu X."/>
            <person name="de Brujin I."/>
            <person name="Lundin D."/>
            <person name="Andersson A."/>
            <person name="Bertilsson S."/>
            <person name="Dopson M."/>
        </authorList>
    </citation>
    <scope>NUCLEOTIDE SEQUENCE</scope>
    <source>
        <strain evidence="4">MM415A00577</strain>
        <strain evidence="5">TM448B01140</strain>
    </source>
</reference>
<name>A0A6M3XJJ1_9ZZZZ</name>
<dbReference type="EMBL" id="MT142449">
    <property type="protein sequence ID" value="QJA81143.1"/>
    <property type="molecule type" value="Genomic_DNA"/>
</dbReference>
<feature type="domain" description="DNA methylase N-4/N-6" evidence="3">
    <location>
        <begin position="68"/>
        <end position="332"/>
    </location>
</feature>
<dbReference type="Pfam" id="PF01555">
    <property type="entry name" value="N6_N4_Mtase"/>
    <property type="match status" value="1"/>
</dbReference>
<dbReference type="InterPro" id="IPR001091">
    <property type="entry name" value="RM_Methyltransferase"/>
</dbReference>
<dbReference type="EMBL" id="MT144709">
    <property type="protein sequence ID" value="QJH97969.1"/>
    <property type="molecule type" value="Genomic_DNA"/>
</dbReference>
<keyword evidence="2 5" id="KW-0808">Transferase</keyword>
<keyword evidence="1 5" id="KW-0489">Methyltransferase</keyword>
<dbReference type="Gene3D" id="3.40.50.150">
    <property type="entry name" value="Vaccinia Virus protein VP39"/>
    <property type="match status" value="1"/>
</dbReference>
<dbReference type="GO" id="GO:0032259">
    <property type="term" value="P:methylation"/>
    <property type="evidence" value="ECO:0007669"/>
    <property type="project" value="UniProtKB-KW"/>
</dbReference>
<accession>A0A6M3XJJ1</accession>